<gene>
    <name evidence="3" type="ORF">FM038_015970</name>
</gene>
<dbReference type="PROSITE" id="PS51257">
    <property type="entry name" value="PROKAR_LIPOPROTEIN"/>
    <property type="match status" value="1"/>
</dbReference>
<proteinExistence type="predicted"/>
<dbReference type="Pfam" id="PF02169">
    <property type="entry name" value="LPP20"/>
    <property type="match status" value="1"/>
</dbReference>
<feature type="signal peptide" evidence="1">
    <location>
        <begin position="1"/>
        <end position="22"/>
    </location>
</feature>
<keyword evidence="4" id="KW-1185">Reference proteome</keyword>
<sequence length="152" mass="16994">MKKWITLGSVLAVLLLSGCASQDRYIEWETQAPESFPKLTAIGYAPLDAQPGDTQSQKVLMAMQASKIAAYRELAEQVYGQQLSANSSVNDWVLSSDSIQTSVSGVIRGAKVIKTYPTGDYYVTELELDFSQVWALYQQQNRPQKIKEITYF</sequence>
<dbReference type="InterPro" id="IPR024952">
    <property type="entry name" value="LPP20-like_dom"/>
</dbReference>
<dbReference type="PIRSF" id="PIRSF028687">
    <property type="entry name" value="UCP028687"/>
    <property type="match status" value="1"/>
</dbReference>
<keyword evidence="1" id="KW-0732">Signal</keyword>
<dbReference type="InterPro" id="IPR007293">
    <property type="entry name" value="FlgP"/>
</dbReference>
<organism evidence="3 4">
    <name type="scientific">Shewanella eurypsychrophilus</name>
    <dbReference type="NCBI Taxonomy" id="2593656"/>
    <lineage>
        <taxon>Bacteria</taxon>
        <taxon>Pseudomonadati</taxon>
        <taxon>Pseudomonadota</taxon>
        <taxon>Gammaproteobacteria</taxon>
        <taxon>Alteromonadales</taxon>
        <taxon>Shewanellaceae</taxon>
        <taxon>Shewanella</taxon>
    </lineage>
</organism>
<feature type="chain" id="PRO_5047427260" evidence="1">
    <location>
        <begin position="23"/>
        <end position="152"/>
    </location>
</feature>
<evidence type="ECO:0000313" key="3">
    <source>
        <dbReference type="EMBL" id="QPG58747.1"/>
    </source>
</evidence>
<accession>A0ABX6V8J5</accession>
<dbReference type="RefSeq" id="WP_142874367.1">
    <property type="nucleotide sequence ID" value="NZ_CP045503.2"/>
</dbReference>
<keyword evidence="3" id="KW-0449">Lipoprotein</keyword>
<evidence type="ECO:0000313" key="4">
    <source>
        <dbReference type="Proteomes" id="UP000316416"/>
    </source>
</evidence>
<feature type="domain" description="Lipoprotein LPP20-like" evidence="2">
    <location>
        <begin position="52"/>
        <end position="123"/>
    </location>
</feature>
<dbReference type="Proteomes" id="UP000316416">
    <property type="component" value="Chromosome"/>
</dbReference>
<name>A0ABX6V8J5_9GAMM</name>
<reference evidence="3" key="1">
    <citation type="submission" date="2021-07" db="EMBL/GenBank/DDBJ databases">
        <title>Shewanella sp. YLB-07 whole genome sequence.</title>
        <authorList>
            <person name="Yu L."/>
        </authorList>
    </citation>
    <scope>NUCLEOTIDE SEQUENCE</scope>
    <source>
        <strain evidence="3">YLB-08</strain>
    </source>
</reference>
<dbReference type="EMBL" id="CP045503">
    <property type="protein sequence ID" value="QPG58747.1"/>
    <property type="molecule type" value="Genomic_DNA"/>
</dbReference>
<evidence type="ECO:0000256" key="1">
    <source>
        <dbReference type="SAM" id="SignalP"/>
    </source>
</evidence>
<protein>
    <submittedName>
        <fullName evidence="3">LPP20 family lipoprotein</fullName>
    </submittedName>
</protein>
<evidence type="ECO:0000259" key="2">
    <source>
        <dbReference type="Pfam" id="PF02169"/>
    </source>
</evidence>